<evidence type="ECO:0000259" key="10">
    <source>
        <dbReference type="Pfam" id="PF19269"/>
    </source>
</evidence>
<comment type="similarity">
    <text evidence="1 8">Belongs to the class-I aminoacyl-tRNA synthetase family. Glutamate--tRNA ligase type 1 subfamily.</text>
</comment>
<evidence type="ECO:0000313" key="12">
    <source>
        <dbReference type="Proteomes" id="UP000008952"/>
    </source>
</evidence>
<dbReference type="InterPro" id="IPR000924">
    <property type="entry name" value="Glu/Gln-tRNA-synth"/>
</dbReference>
<accession>J1JVS4</accession>
<dbReference type="EC" id="6.1.1.17" evidence="8"/>
<dbReference type="PROSITE" id="PS00178">
    <property type="entry name" value="AA_TRNA_LIGASE_I"/>
    <property type="match status" value="1"/>
</dbReference>
<evidence type="ECO:0000259" key="9">
    <source>
        <dbReference type="Pfam" id="PF00749"/>
    </source>
</evidence>
<dbReference type="InterPro" id="IPR045462">
    <property type="entry name" value="aa-tRNA-synth_I_cd-bd"/>
</dbReference>
<proteinExistence type="inferred from homology"/>
<dbReference type="SUPFAM" id="SSF48163">
    <property type="entry name" value="An anticodon-binding domain of class I aminoacyl-tRNA synthetases"/>
    <property type="match status" value="1"/>
</dbReference>
<protein>
    <recommendedName>
        <fullName evidence="8">Glutamate--tRNA ligase</fullName>
        <ecNumber evidence="8">6.1.1.17</ecNumber>
    </recommendedName>
    <alternativeName>
        <fullName evidence="8">Glutamyl-tRNA synthetase</fullName>
        <shortName evidence="8">GluRS</shortName>
    </alternativeName>
</protein>
<dbReference type="Proteomes" id="UP000008952">
    <property type="component" value="Unassembled WGS sequence"/>
</dbReference>
<dbReference type="STRING" id="1094558.ME5_01211"/>
<dbReference type="GO" id="GO:0005524">
    <property type="term" value="F:ATP binding"/>
    <property type="evidence" value="ECO:0007669"/>
    <property type="project" value="UniProtKB-UniRule"/>
</dbReference>
<dbReference type="InterPro" id="IPR049940">
    <property type="entry name" value="GluQ/Sye"/>
</dbReference>
<dbReference type="eggNOG" id="COG0008">
    <property type="taxonomic scope" value="Bacteria"/>
</dbReference>
<dbReference type="SUPFAM" id="SSF52374">
    <property type="entry name" value="Nucleotidylyl transferase"/>
    <property type="match status" value="1"/>
</dbReference>
<dbReference type="OrthoDB" id="9807503at2"/>
<keyword evidence="4 8" id="KW-0547">Nucleotide-binding</keyword>
<dbReference type="PANTHER" id="PTHR43311">
    <property type="entry name" value="GLUTAMATE--TRNA LIGASE"/>
    <property type="match status" value="1"/>
</dbReference>
<feature type="short sequence motif" description="'KMSKS' region" evidence="8">
    <location>
        <begin position="249"/>
        <end position="253"/>
    </location>
</feature>
<dbReference type="AlphaFoldDB" id="J1JVS4"/>
<dbReference type="PRINTS" id="PR00987">
    <property type="entry name" value="TRNASYNTHGLU"/>
</dbReference>
<evidence type="ECO:0000313" key="11">
    <source>
        <dbReference type="EMBL" id="EJF88660.1"/>
    </source>
</evidence>
<dbReference type="InterPro" id="IPR001412">
    <property type="entry name" value="aa-tRNA-synth_I_CS"/>
</dbReference>
<comment type="catalytic activity">
    <reaction evidence="8">
        <text>tRNA(Glu) + L-glutamate + ATP = L-glutamyl-tRNA(Glu) + AMP + diphosphate</text>
        <dbReference type="Rhea" id="RHEA:23540"/>
        <dbReference type="Rhea" id="RHEA-COMP:9663"/>
        <dbReference type="Rhea" id="RHEA-COMP:9680"/>
        <dbReference type="ChEBI" id="CHEBI:29985"/>
        <dbReference type="ChEBI" id="CHEBI:30616"/>
        <dbReference type="ChEBI" id="CHEBI:33019"/>
        <dbReference type="ChEBI" id="CHEBI:78442"/>
        <dbReference type="ChEBI" id="CHEBI:78520"/>
        <dbReference type="ChEBI" id="CHEBI:456215"/>
        <dbReference type="EC" id="6.1.1.17"/>
    </reaction>
</comment>
<evidence type="ECO:0000256" key="6">
    <source>
        <dbReference type="ARBA" id="ARBA00022917"/>
    </source>
</evidence>
<dbReference type="InterPro" id="IPR004527">
    <property type="entry name" value="Glu-tRNA-ligase_bac/mito"/>
</dbReference>
<dbReference type="Pfam" id="PF19269">
    <property type="entry name" value="Anticodon_2"/>
    <property type="match status" value="1"/>
</dbReference>
<dbReference type="InterPro" id="IPR014729">
    <property type="entry name" value="Rossmann-like_a/b/a_fold"/>
</dbReference>
<feature type="domain" description="Glutamyl/glutaminyl-tRNA synthetase class Ib catalytic" evidence="9">
    <location>
        <begin position="3"/>
        <end position="315"/>
    </location>
</feature>
<comment type="function">
    <text evidence="8">Catalyzes the attachment of glutamate to tRNA(Glu) in a two-step reaction: glutamate is first activated by ATP to form Glu-AMP and then transferred to the acceptor end of tRNA(Glu).</text>
</comment>
<evidence type="ECO:0000256" key="4">
    <source>
        <dbReference type="ARBA" id="ARBA00022741"/>
    </source>
</evidence>
<dbReference type="GO" id="GO:0005737">
    <property type="term" value="C:cytoplasm"/>
    <property type="evidence" value="ECO:0007669"/>
    <property type="project" value="UniProtKB-SubCell"/>
</dbReference>
<dbReference type="PANTHER" id="PTHR43311:SF2">
    <property type="entry name" value="GLUTAMATE--TRNA LIGASE, MITOCHONDRIAL-RELATED"/>
    <property type="match status" value="1"/>
</dbReference>
<dbReference type="InterPro" id="IPR020751">
    <property type="entry name" value="aa-tRNA-synth_I_codon-bd_sub2"/>
</dbReference>
<dbReference type="EMBL" id="AIMB01000008">
    <property type="protein sequence ID" value="EJF88660.1"/>
    <property type="molecule type" value="Genomic_DNA"/>
</dbReference>
<evidence type="ECO:0000256" key="1">
    <source>
        <dbReference type="ARBA" id="ARBA00007894"/>
    </source>
</evidence>
<dbReference type="HOGENOM" id="CLU_015768_6_1_5"/>
<keyword evidence="3 8" id="KW-0436">Ligase</keyword>
<evidence type="ECO:0000256" key="7">
    <source>
        <dbReference type="ARBA" id="ARBA00023146"/>
    </source>
</evidence>
<feature type="binding site" evidence="8">
    <location>
        <position position="252"/>
    </location>
    <ligand>
        <name>ATP</name>
        <dbReference type="ChEBI" id="CHEBI:30616"/>
    </ligand>
</feature>
<keyword evidence="7 8" id="KW-0030">Aminoacyl-tRNA synthetase</keyword>
<evidence type="ECO:0000256" key="2">
    <source>
        <dbReference type="ARBA" id="ARBA00022490"/>
    </source>
</evidence>
<dbReference type="PATRIC" id="fig|1094558.3.peg.1309"/>
<dbReference type="Gene3D" id="1.10.10.350">
    <property type="match status" value="1"/>
</dbReference>
<keyword evidence="12" id="KW-1185">Reference proteome</keyword>
<dbReference type="GO" id="GO:0000049">
    <property type="term" value="F:tRNA binding"/>
    <property type="evidence" value="ECO:0007669"/>
    <property type="project" value="InterPro"/>
</dbReference>
<dbReference type="GO" id="GO:0006424">
    <property type="term" value="P:glutamyl-tRNA aminoacylation"/>
    <property type="evidence" value="ECO:0007669"/>
    <property type="project" value="UniProtKB-UniRule"/>
</dbReference>
<keyword evidence="5 8" id="KW-0067">ATP-binding</keyword>
<dbReference type="RefSeq" id="WP_008039400.1">
    <property type="nucleotide sequence ID" value="NZ_JH725147.1"/>
</dbReference>
<feature type="short sequence motif" description="'HIGH' region" evidence="8">
    <location>
        <begin position="8"/>
        <end position="18"/>
    </location>
</feature>
<keyword evidence="2 8" id="KW-0963">Cytoplasm</keyword>
<organism evidence="11 12">
    <name type="scientific">Bartonella tamiae Th239</name>
    <dbReference type="NCBI Taxonomy" id="1094558"/>
    <lineage>
        <taxon>Bacteria</taxon>
        <taxon>Pseudomonadati</taxon>
        <taxon>Pseudomonadota</taxon>
        <taxon>Alphaproteobacteria</taxon>
        <taxon>Hyphomicrobiales</taxon>
        <taxon>Bartonellaceae</taxon>
        <taxon>Bartonella</taxon>
    </lineage>
</organism>
<sequence length="456" mass="52148">MTKVRFAPSPTGYIHIGNIRIALYNWLYAKANNGQFVLRYDDTDVERSKQAYIDAIGVDLEWLGIKPDEVYFQSKRFERYNDIVEDLKKRGLLYACYETAEELDRRRKIRLSRKLPPIYGREALKLTNDEIEAYKKEGRKPHWRFLLPNYKSDPFQMQRTEIHWDDAVRGRQTIDLASMSDPVLIREDGTYLYTLPSVLDDIDMGITHIIRGADHVTNTGLQIALFDALNSAIPIFGHINLLTTISGDGLSKRKGDLSVRSLRDEGFEPMALESLAVLIGTSENVQAFNTQKELLQHFDLNATSKSSAKFDPQDLTGLNRQLVQMMTYKDVASRLSELGMAGKKVEKFWNAIRGNIDKVNDAQFWWDIIQNDDLIGSIPSEDVDYVRYSAAFLPEGKLNDESWKVWTSHLKEKTGRKGKSLFLPLRLALTGVNHGPEMANLLPLIGYDKVVQRLKL</sequence>
<evidence type="ECO:0000256" key="8">
    <source>
        <dbReference type="HAMAP-Rule" id="MF_00022"/>
    </source>
</evidence>
<dbReference type="NCBIfam" id="TIGR00464">
    <property type="entry name" value="gltX_bact"/>
    <property type="match status" value="1"/>
</dbReference>
<dbReference type="InterPro" id="IPR020058">
    <property type="entry name" value="Glu/Gln-tRNA-synth_Ib_cat-dom"/>
</dbReference>
<comment type="caution">
    <text evidence="8">Lacks conserved residue(s) required for the propagation of feature annotation.</text>
</comment>
<feature type="domain" description="Aminoacyl-tRNA synthetase class I anticodon-binding" evidence="10">
    <location>
        <begin position="398"/>
        <end position="455"/>
    </location>
</feature>
<name>J1JVS4_9HYPH</name>
<gene>
    <name evidence="8" type="primary">gltX</name>
    <name evidence="11" type="ORF">ME5_01211</name>
</gene>
<dbReference type="GO" id="GO:0004818">
    <property type="term" value="F:glutamate-tRNA ligase activity"/>
    <property type="evidence" value="ECO:0007669"/>
    <property type="project" value="UniProtKB-UniRule"/>
</dbReference>
<comment type="subunit">
    <text evidence="8">Monomer.</text>
</comment>
<dbReference type="InterPro" id="IPR008925">
    <property type="entry name" value="aa_tRNA-synth_I_cd-bd_sf"/>
</dbReference>
<dbReference type="Gene3D" id="3.40.50.620">
    <property type="entry name" value="HUPs"/>
    <property type="match status" value="1"/>
</dbReference>
<reference evidence="11 12" key="1">
    <citation type="submission" date="2012-03" db="EMBL/GenBank/DDBJ databases">
        <title>The Genome Sequence of Bartonella tamiae Th239.</title>
        <authorList>
            <consortium name="The Broad Institute Genome Sequencing Platform"/>
            <consortium name="The Broad Institute Genome Sequencing Center for Infectious Disease"/>
            <person name="Feldgarden M."/>
            <person name="Kirby J."/>
            <person name="Kosoy M."/>
            <person name="Birtles R."/>
            <person name="Probert W.S."/>
            <person name="Chiaraviglio L."/>
            <person name="Young S.K."/>
            <person name="Zeng Q."/>
            <person name="Gargeya S."/>
            <person name="Fitzgerald M."/>
            <person name="Haas B."/>
            <person name="Abouelleil A."/>
            <person name="Alvarado L."/>
            <person name="Arachchi H.M."/>
            <person name="Berlin A."/>
            <person name="Chapman S.B."/>
            <person name="Gearin G."/>
            <person name="Goldberg J."/>
            <person name="Griggs A."/>
            <person name="Gujja S."/>
            <person name="Hansen M."/>
            <person name="Heiman D."/>
            <person name="Howarth C."/>
            <person name="Larimer J."/>
            <person name="Lui A."/>
            <person name="MacDonald P.J.P."/>
            <person name="McCowen C."/>
            <person name="Montmayeur A."/>
            <person name="Murphy C."/>
            <person name="Neiman D."/>
            <person name="Pearson M."/>
            <person name="Priest M."/>
            <person name="Roberts A."/>
            <person name="Saif S."/>
            <person name="Shea T."/>
            <person name="Sisk P."/>
            <person name="Stolte C."/>
            <person name="Sykes S."/>
            <person name="Wortman J."/>
            <person name="Nusbaum C."/>
            <person name="Birren B."/>
        </authorList>
    </citation>
    <scope>NUCLEOTIDE SEQUENCE [LARGE SCALE GENOMIC DNA]</scope>
    <source>
        <strain evidence="11 12">Th239</strain>
    </source>
</reference>
<dbReference type="HAMAP" id="MF_00022">
    <property type="entry name" value="Glu_tRNA_synth_type1"/>
    <property type="match status" value="1"/>
</dbReference>
<keyword evidence="6 8" id="KW-0648">Protein biosynthesis</keyword>
<dbReference type="Pfam" id="PF00749">
    <property type="entry name" value="tRNA-synt_1c"/>
    <property type="match status" value="1"/>
</dbReference>
<evidence type="ECO:0000256" key="5">
    <source>
        <dbReference type="ARBA" id="ARBA00022840"/>
    </source>
</evidence>
<evidence type="ECO:0000256" key="3">
    <source>
        <dbReference type="ARBA" id="ARBA00022598"/>
    </source>
</evidence>
<comment type="caution">
    <text evidence="11">The sequence shown here is derived from an EMBL/GenBank/DDBJ whole genome shotgun (WGS) entry which is preliminary data.</text>
</comment>
<comment type="subcellular location">
    <subcellularLocation>
        <location evidence="8">Cytoplasm</location>
    </subcellularLocation>
</comment>